<dbReference type="Proteomes" id="UP000735302">
    <property type="component" value="Unassembled WGS sequence"/>
</dbReference>
<keyword evidence="2" id="KW-1185">Reference proteome</keyword>
<protein>
    <submittedName>
        <fullName evidence="1">Uncharacterized protein</fullName>
    </submittedName>
</protein>
<dbReference type="AlphaFoldDB" id="A0AAV4BZG2"/>
<accession>A0AAV4BZG2</accession>
<evidence type="ECO:0000313" key="1">
    <source>
        <dbReference type="EMBL" id="GFO25639.1"/>
    </source>
</evidence>
<proteinExistence type="predicted"/>
<name>A0AAV4BZG2_9GAST</name>
<evidence type="ECO:0000313" key="2">
    <source>
        <dbReference type="Proteomes" id="UP000735302"/>
    </source>
</evidence>
<comment type="caution">
    <text evidence="1">The sequence shown here is derived from an EMBL/GenBank/DDBJ whole genome shotgun (WGS) entry which is preliminary data.</text>
</comment>
<gene>
    <name evidence="1" type="ORF">PoB_005214400</name>
</gene>
<sequence length="115" mass="12730">MTVKVWLCPQERLLAMLINFSTHHKTEITLGDSQEMDRDGQEIFRRKPEDGREISVLTVFFGKDPCGIYGTSAGGLCEEVVLLHNRVGNYQASYDGSLTQSSLKSQELCSAGSMA</sequence>
<dbReference type="EMBL" id="BLXT01005763">
    <property type="protein sequence ID" value="GFO25639.1"/>
    <property type="molecule type" value="Genomic_DNA"/>
</dbReference>
<organism evidence="1 2">
    <name type="scientific">Plakobranchus ocellatus</name>
    <dbReference type="NCBI Taxonomy" id="259542"/>
    <lineage>
        <taxon>Eukaryota</taxon>
        <taxon>Metazoa</taxon>
        <taxon>Spiralia</taxon>
        <taxon>Lophotrochozoa</taxon>
        <taxon>Mollusca</taxon>
        <taxon>Gastropoda</taxon>
        <taxon>Heterobranchia</taxon>
        <taxon>Euthyneura</taxon>
        <taxon>Panpulmonata</taxon>
        <taxon>Sacoglossa</taxon>
        <taxon>Placobranchoidea</taxon>
        <taxon>Plakobranchidae</taxon>
        <taxon>Plakobranchus</taxon>
    </lineage>
</organism>
<reference evidence="1 2" key="1">
    <citation type="journal article" date="2021" name="Elife">
        <title>Chloroplast acquisition without the gene transfer in kleptoplastic sea slugs, Plakobranchus ocellatus.</title>
        <authorList>
            <person name="Maeda T."/>
            <person name="Takahashi S."/>
            <person name="Yoshida T."/>
            <person name="Shimamura S."/>
            <person name="Takaki Y."/>
            <person name="Nagai Y."/>
            <person name="Toyoda A."/>
            <person name="Suzuki Y."/>
            <person name="Arimoto A."/>
            <person name="Ishii H."/>
            <person name="Satoh N."/>
            <person name="Nishiyama T."/>
            <person name="Hasebe M."/>
            <person name="Maruyama T."/>
            <person name="Minagawa J."/>
            <person name="Obokata J."/>
            <person name="Shigenobu S."/>
        </authorList>
    </citation>
    <scope>NUCLEOTIDE SEQUENCE [LARGE SCALE GENOMIC DNA]</scope>
</reference>